<evidence type="ECO:0000256" key="14">
    <source>
        <dbReference type="SAM" id="Phobius"/>
    </source>
</evidence>
<protein>
    <submittedName>
        <fullName evidence="17">Uncharacterized protein</fullName>
    </submittedName>
</protein>
<dbReference type="Gene3D" id="1.10.287.70">
    <property type="match status" value="1"/>
</dbReference>
<dbReference type="FunFam" id="2.60.40.1400:FF:000001">
    <property type="entry name" value="G protein-activated inward rectifier potassium channel 2"/>
    <property type="match status" value="1"/>
</dbReference>
<dbReference type="InterPro" id="IPR040445">
    <property type="entry name" value="Kir_TM"/>
</dbReference>
<comment type="caution">
    <text evidence="17">The sequence shown here is derived from an EMBL/GenBank/DDBJ whole genome shotgun (WGS) entry which is preliminary data.</text>
</comment>
<sequence length="653" mass="74006">MKRVSPGHAAPQDTLVKIGTSGAWDCHLAASRDSIKRRKSMRRASLRLRRDSVLTKDVLLNGINEERRKSEVTENEFSESSQNALLKKCSHVLSKDDLDLPLGSSHDGSRFSFISEPGDSTWTSLWSLSPVESPRPLSFPYPTAYMPFGGLPLDNTTPYTHGHSMLNSPMSDSSEKPIISALKDPPPTSLDAVSNSGFETPTIILKDTRCNSDSIGLCTRIGYRIKEWTCKYRHTRISSKKLRKRVVHKNGECNVNTANVAKRRRRFLRDIFTTLVDARWRITLLVFSMSFVFSWLGFAGFWWVISHIHGDFENFGKENWMPCVQNLHSFTSCFLFSVETQHTIGYGSRYTTEECPHAVIIMCIQSITGVMIQAFMVGIVFAKLSRPKKRTQTLLFSRNACLTLRDGEMCLLFRVGDMRKSHIIEAHVRAQLIRKRVTKEGEVLPFFMNELDVGYDIGEDRIFFIWPMTIVHKINEDSPLYGLSAHDLLREKFEIVVILEGVIESTGMTTQARSSYLPNEILWGYRFEPLVTFHKASGEYVIDYSLFNNTYQINMPLCSAKELDRLNSSSSRESTPGSKEERESDDDKSHGTTQPETQTSQGPPSRPTQLVRPRRGRFHPPGSVNYKNRNSVVHAHNGSMHTATAQAHNAQKA</sequence>
<accession>A0AAV2PXT8</accession>
<feature type="compositionally biased region" description="Polar residues" evidence="13">
    <location>
        <begin position="639"/>
        <end position="653"/>
    </location>
</feature>
<dbReference type="GO" id="GO:0005242">
    <property type="term" value="F:inward rectifier potassium channel activity"/>
    <property type="evidence" value="ECO:0007669"/>
    <property type="project" value="InterPro"/>
</dbReference>
<keyword evidence="8 12" id="KW-0406">Ion transport</keyword>
<dbReference type="PANTHER" id="PTHR11767">
    <property type="entry name" value="INWARD RECTIFIER POTASSIUM CHANNEL"/>
    <property type="match status" value="1"/>
</dbReference>
<dbReference type="Gene3D" id="2.60.40.1400">
    <property type="entry name" value="G protein-activated inward rectifier potassium channel 1"/>
    <property type="match status" value="1"/>
</dbReference>
<comment type="subcellular location">
    <subcellularLocation>
        <location evidence="1 12">Membrane</location>
        <topology evidence="1 12">Multi-pass membrane protein</topology>
    </subcellularLocation>
</comment>
<evidence type="ECO:0000313" key="17">
    <source>
        <dbReference type="EMBL" id="CAL4066964.1"/>
    </source>
</evidence>
<evidence type="ECO:0000256" key="1">
    <source>
        <dbReference type="ARBA" id="ARBA00004141"/>
    </source>
</evidence>
<gene>
    <name evidence="17" type="ORF">MNOR_LOCUS6050</name>
</gene>
<evidence type="ECO:0000256" key="2">
    <source>
        <dbReference type="ARBA" id="ARBA00022448"/>
    </source>
</evidence>
<evidence type="ECO:0000256" key="13">
    <source>
        <dbReference type="SAM" id="MobiDB-lite"/>
    </source>
</evidence>
<dbReference type="PANTHER" id="PTHR11767:SF102">
    <property type="entry name" value="INWARDLY RECTIFYING POTASSIUM CHANNEL 1, ISOFORM F"/>
    <property type="match status" value="1"/>
</dbReference>
<feature type="non-terminal residue" evidence="17">
    <location>
        <position position="653"/>
    </location>
</feature>
<comment type="catalytic activity">
    <reaction evidence="11">
        <text>K(+)(in) = K(+)(out)</text>
        <dbReference type="Rhea" id="RHEA:29463"/>
        <dbReference type="ChEBI" id="CHEBI:29103"/>
    </reaction>
</comment>
<evidence type="ECO:0000256" key="7">
    <source>
        <dbReference type="ARBA" id="ARBA00022989"/>
    </source>
</evidence>
<keyword evidence="7 14" id="KW-1133">Transmembrane helix</keyword>
<dbReference type="GO" id="GO:0034765">
    <property type="term" value="P:regulation of monoatomic ion transmembrane transport"/>
    <property type="evidence" value="ECO:0007669"/>
    <property type="project" value="TreeGrafter"/>
</dbReference>
<feature type="compositionally biased region" description="Polar residues" evidence="13">
    <location>
        <begin position="591"/>
        <end position="603"/>
    </location>
</feature>
<feature type="domain" description="Inward rectifier potassium channel C-terminal" evidence="16">
    <location>
        <begin position="394"/>
        <end position="565"/>
    </location>
</feature>
<comment type="similarity">
    <text evidence="12">Belongs to the inward rectifier-type potassium channel (TC 1.A.2.1) family.</text>
</comment>
<dbReference type="FunFam" id="1.10.287.70:FF:000078">
    <property type="entry name" value="Putative Inward rectifier potassium channel"/>
    <property type="match status" value="1"/>
</dbReference>
<dbReference type="Pfam" id="PF17655">
    <property type="entry name" value="IRK_C"/>
    <property type="match status" value="1"/>
</dbReference>
<evidence type="ECO:0000256" key="3">
    <source>
        <dbReference type="ARBA" id="ARBA00022538"/>
    </source>
</evidence>
<keyword evidence="9 14" id="KW-0472">Membrane</keyword>
<dbReference type="GO" id="GO:0005886">
    <property type="term" value="C:plasma membrane"/>
    <property type="evidence" value="ECO:0007669"/>
    <property type="project" value="TreeGrafter"/>
</dbReference>
<evidence type="ECO:0000256" key="9">
    <source>
        <dbReference type="ARBA" id="ARBA00023136"/>
    </source>
</evidence>
<reference evidence="17 18" key="1">
    <citation type="submission" date="2024-05" db="EMBL/GenBank/DDBJ databases">
        <authorList>
            <person name="Wallberg A."/>
        </authorList>
    </citation>
    <scope>NUCLEOTIDE SEQUENCE [LARGE SCALE GENOMIC DNA]</scope>
</reference>
<keyword evidence="18" id="KW-1185">Reference proteome</keyword>
<feature type="transmembrane region" description="Helical" evidence="14">
    <location>
        <begin position="358"/>
        <end position="382"/>
    </location>
</feature>
<evidence type="ECO:0000256" key="4">
    <source>
        <dbReference type="ARBA" id="ARBA00022692"/>
    </source>
</evidence>
<dbReference type="Proteomes" id="UP001497623">
    <property type="component" value="Unassembled WGS sequence"/>
</dbReference>
<proteinExistence type="inferred from homology"/>
<dbReference type="GO" id="GO:0034702">
    <property type="term" value="C:monoatomic ion channel complex"/>
    <property type="evidence" value="ECO:0007669"/>
    <property type="project" value="UniProtKB-KW"/>
</dbReference>
<name>A0AAV2PXT8_MEGNR</name>
<evidence type="ECO:0000256" key="12">
    <source>
        <dbReference type="RuleBase" id="RU003822"/>
    </source>
</evidence>
<keyword evidence="5 12" id="KW-0851">Voltage-gated channel</keyword>
<dbReference type="PRINTS" id="PR01320">
    <property type="entry name" value="KIRCHANNEL"/>
</dbReference>
<dbReference type="EMBL" id="CAXKWB010002429">
    <property type="protein sequence ID" value="CAL4066964.1"/>
    <property type="molecule type" value="Genomic_DNA"/>
</dbReference>
<keyword evidence="6 12" id="KW-0630">Potassium</keyword>
<dbReference type="Pfam" id="PF01007">
    <property type="entry name" value="IRK"/>
    <property type="match status" value="1"/>
</dbReference>
<dbReference type="SUPFAM" id="SSF81324">
    <property type="entry name" value="Voltage-gated potassium channels"/>
    <property type="match status" value="1"/>
</dbReference>
<dbReference type="SUPFAM" id="SSF81296">
    <property type="entry name" value="E set domains"/>
    <property type="match status" value="1"/>
</dbReference>
<dbReference type="InterPro" id="IPR041647">
    <property type="entry name" value="IRK_C"/>
</dbReference>
<dbReference type="InterPro" id="IPR013518">
    <property type="entry name" value="K_chnl_inward-rec_Kir_cyto"/>
</dbReference>
<evidence type="ECO:0000256" key="6">
    <source>
        <dbReference type="ARBA" id="ARBA00022958"/>
    </source>
</evidence>
<keyword evidence="2 12" id="KW-0813">Transport</keyword>
<evidence type="ECO:0000256" key="5">
    <source>
        <dbReference type="ARBA" id="ARBA00022882"/>
    </source>
</evidence>
<evidence type="ECO:0000256" key="11">
    <source>
        <dbReference type="ARBA" id="ARBA00034430"/>
    </source>
</evidence>
<dbReference type="InterPro" id="IPR014756">
    <property type="entry name" value="Ig_E-set"/>
</dbReference>
<dbReference type="AlphaFoldDB" id="A0AAV2PXT8"/>
<evidence type="ECO:0000259" key="16">
    <source>
        <dbReference type="Pfam" id="PF17655"/>
    </source>
</evidence>
<keyword evidence="4 12" id="KW-0812">Transmembrane</keyword>
<dbReference type="InterPro" id="IPR016449">
    <property type="entry name" value="K_chnl_inward-rec_Kir"/>
</dbReference>
<feature type="domain" description="Potassium channel inwardly rectifying transmembrane" evidence="15">
    <location>
        <begin position="247"/>
        <end position="387"/>
    </location>
</feature>
<organism evidence="17 18">
    <name type="scientific">Meganyctiphanes norvegica</name>
    <name type="common">Northern krill</name>
    <name type="synonym">Thysanopoda norvegica</name>
    <dbReference type="NCBI Taxonomy" id="48144"/>
    <lineage>
        <taxon>Eukaryota</taxon>
        <taxon>Metazoa</taxon>
        <taxon>Ecdysozoa</taxon>
        <taxon>Arthropoda</taxon>
        <taxon>Crustacea</taxon>
        <taxon>Multicrustacea</taxon>
        <taxon>Malacostraca</taxon>
        <taxon>Eumalacostraca</taxon>
        <taxon>Eucarida</taxon>
        <taxon>Euphausiacea</taxon>
        <taxon>Euphausiidae</taxon>
        <taxon>Meganyctiphanes</taxon>
    </lineage>
</organism>
<dbReference type="GO" id="GO:1990573">
    <property type="term" value="P:potassium ion import across plasma membrane"/>
    <property type="evidence" value="ECO:0007669"/>
    <property type="project" value="TreeGrafter"/>
</dbReference>
<evidence type="ECO:0000313" key="18">
    <source>
        <dbReference type="Proteomes" id="UP001497623"/>
    </source>
</evidence>
<evidence type="ECO:0000256" key="8">
    <source>
        <dbReference type="ARBA" id="ARBA00023065"/>
    </source>
</evidence>
<feature type="compositionally biased region" description="Basic and acidic residues" evidence="13">
    <location>
        <begin position="578"/>
        <end position="590"/>
    </location>
</feature>
<feature type="region of interest" description="Disordered" evidence="13">
    <location>
        <begin position="565"/>
        <end position="653"/>
    </location>
</feature>
<keyword evidence="3 12" id="KW-0633">Potassium transport</keyword>
<evidence type="ECO:0000259" key="15">
    <source>
        <dbReference type="Pfam" id="PF01007"/>
    </source>
</evidence>
<feature type="transmembrane region" description="Helical" evidence="14">
    <location>
        <begin position="282"/>
        <end position="305"/>
    </location>
</feature>
<feature type="compositionally biased region" description="Polar residues" evidence="13">
    <location>
        <begin position="566"/>
        <end position="577"/>
    </location>
</feature>
<evidence type="ECO:0000256" key="10">
    <source>
        <dbReference type="ARBA" id="ARBA00023303"/>
    </source>
</evidence>
<keyword evidence="10 12" id="KW-0407">Ion channel</keyword>